<evidence type="ECO:0000313" key="5">
    <source>
        <dbReference type="EMBL" id="QBI18842.1"/>
    </source>
</evidence>
<keyword evidence="6" id="KW-1185">Reference proteome</keyword>
<dbReference type="PANTHER" id="PTHR46796:SF15">
    <property type="entry name" value="BLL1074 PROTEIN"/>
    <property type="match status" value="1"/>
</dbReference>
<dbReference type="AlphaFoldDB" id="A0A411YCF3"/>
<name>A0A411YCF3_9ACTN</name>
<dbReference type="InterPro" id="IPR018060">
    <property type="entry name" value="HTH_AraC"/>
</dbReference>
<dbReference type="GO" id="GO:0003700">
    <property type="term" value="F:DNA-binding transcription factor activity"/>
    <property type="evidence" value="ECO:0007669"/>
    <property type="project" value="InterPro"/>
</dbReference>
<dbReference type="PROSITE" id="PS01124">
    <property type="entry name" value="HTH_ARAC_FAMILY_2"/>
    <property type="match status" value="1"/>
</dbReference>
<dbReference type="InterPro" id="IPR050204">
    <property type="entry name" value="AraC_XylS_family_regulators"/>
</dbReference>
<evidence type="ECO:0000256" key="2">
    <source>
        <dbReference type="ARBA" id="ARBA00023125"/>
    </source>
</evidence>
<dbReference type="KEGG" id="erz:ER308_04325"/>
<dbReference type="Proteomes" id="UP000291469">
    <property type="component" value="Chromosome"/>
</dbReference>
<organism evidence="5 6">
    <name type="scientific">Egibacter rhizosphaerae</name>
    <dbReference type="NCBI Taxonomy" id="1670831"/>
    <lineage>
        <taxon>Bacteria</taxon>
        <taxon>Bacillati</taxon>
        <taxon>Actinomycetota</taxon>
        <taxon>Nitriliruptoria</taxon>
        <taxon>Egibacterales</taxon>
        <taxon>Egibacteraceae</taxon>
        <taxon>Egibacter</taxon>
    </lineage>
</organism>
<dbReference type="PANTHER" id="PTHR46796">
    <property type="entry name" value="HTH-TYPE TRANSCRIPTIONAL ACTIVATOR RHAS-RELATED"/>
    <property type="match status" value="1"/>
</dbReference>
<keyword evidence="3" id="KW-0804">Transcription</keyword>
<keyword evidence="2" id="KW-0238">DNA-binding</keyword>
<evidence type="ECO:0000259" key="4">
    <source>
        <dbReference type="PROSITE" id="PS01124"/>
    </source>
</evidence>
<dbReference type="SUPFAM" id="SSF46689">
    <property type="entry name" value="Homeodomain-like"/>
    <property type="match status" value="1"/>
</dbReference>
<evidence type="ECO:0000256" key="1">
    <source>
        <dbReference type="ARBA" id="ARBA00023015"/>
    </source>
</evidence>
<dbReference type="EMBL" id="CP036402">
    <property type="protein sequence ID" value="QBI18842.1"/>
    <property type="molecule type" value="Genomic_DNA"/>
</dbReference>
<sequence length="279" mass="30136">MEQVTEVWFGPPHEALRPEVERYVGYRFAGFPAGLHRGLPSRHLTFIVSLAEPIEVAAMPDPTQPGGSYAAVVGGLQGAPAVVAHDGDQVGIGVELAPTGARALFGMPAGAIASTVVELTDLLGRGVATLPERTAQAGTWGERFAILDEVLVASLRDRTRTPADVAWAWRRLEASGGTVPVGALARELGWSRRHFSERFRRELGLPPKVAAGVLRFDRARWLLGRDDHPDLATVAATCGYADQSHLTRDWNRFAGCPPTVWLAEELPFVQDEPDADHGD</sequence>
<keyword evidence="1" id="KW-0805">Transcription regulation</keyword>
<protein>
    <submittedName>
        <fullName evidence="5">AraC family transcriptional regulator</fullName>
    </submittedName>
</protein>
<reference evidence="5 6" key="1">
    <citation type="submission" date="2019-01" db="EMBL/GenBank/DDBJ databases">
        <title>Egibacter rhizosphaerae EGI 80759T.</title>
        <authorList>
            <person name="Chen D.-D."/>
            <person name="Tian Y."/>
            <person name="Jiao J.-Y."/>
            <person name="Zhang X.-T."/>
            <person name="Zhang Y.-G."/>
            <person name="Zhang Y."/>
            <person name="Xiao M."/>
            <person name="Shu W.-S."/>
            <person name="Li W.-J."/>
        </authorList>
    </citation>
    <scope>NUCLEOTIDE SEQUENCE [LARGE SCALE GENOMIC DNA]</scope>
    <source>
        <strain evidence="5 6">EGI 80759</strain>
    </source>
</reference>
<dbReference type="Pfam" id="PF12833">
    <property type="entry name" value="HTH_18"/>
    <property type="match status" value="1"/>
</dbReference>
<dbReference type="InterPro" id="IPR009057">
    <property type="entry name" value="Homeodomain-like_sf"/>
</dbReference>
<proteinExistence type="predicted"/>
<dbReference type="OrthoDB" id="2559672at2"/>
<accession>A0A411YCF3</accession>
<evidence type="ECO:0000256" key="3">
    <source>
        <dbReference type="ARBA" id="ARBA00023163"/>
    </source>
</evidence>
<feature type="domain" description="HTH araC/xylS-type" evidence="4">
    <location>
        <begin position="181"/>
        <end position="264"/>
    </location>
</feature>
<dbReference type="GO" id="GO:0043565">
    <property type="term" value="F:sequence-specific DNA binding"/>
    <property type="evidence" value="ECO:0007669"/>
    <property type="project" value="InterPro"/>
</dbReference>
<dbReference type="Gene3D" id="1.10.10.60">
    <property type="entry name" value="Homeodomain-like"/>
    <property type="match status" value="1"/>
</dbReference>
<dbReference type="SMART" id="SM00342">
    <property type="entry name" value="HTH_ARAC"/>
    <property type="match status" value="1"/>
</dbReference>
<gene>
    <name evidence="5" type="ORF">ER308_04325</name>
</gene>
<evidence type="ECO:0000313" key="6">
    <source>
        <dbReference type="Proteomes" id="UP000291469"/>
    </source>
</evidence>
<dbReference type="RefSeq" id="WP_131153839.1">
    <property type="nucleotide sequence ID" value="NZ_CP036402.1"/>
</dbReference>